<sequence>KLSNTSHFVLVEILSKYETCVDVPWIQKVYKSNKMPKNDLRNAAGSLQGNGRFQSNTEQSCCSGVRWMVWTGMAPMIHSQRPDLKHIQTDEVTCCLGLVACLFV</sequence>
<feature type="non-terminal residue" evidence="1">
    <location>
        <position position="1"/>
    </location>
</feature>
<organism evidence="1">
    <name type="scientific">Poeciliopsis prolifica</name>
    <name type="common">blackstripe livebearer</name>
    <dbReference type="NCBI Taxonomy" id="188132"/>
    <lineage>
        <taxon>Eukaryota</taxon>
        <taxon>Metazoa</taxon>
        <taxon>Chordata</taxon>
        <taxon>Craniata</taxon>
        <taxon>Vertebrata</taxon>
        <taxon>Euteleostomi</taxon>
        <taxon>Actinopterygii</taxon>
        <taxon>Neopterygii</taxon>
        <taxon>Teleostei</taxon>
        <taxon>Neoteleostei</taxon>
        <taxon>Acanthomorphata</taxon>
        <taxon>Ovalentaria</taxon>
        <taxon>Atherinomorphae</taxon>
        <taxon>Cyprinodontiformes</taxon>
        <taxon>Poeciliidae</taxon>
        <taxon>Poeciliinae</taxon>
        <taxon>Poeciliopsis</taxon>
    </lineage>
</organism>
<reference evidence="1" key="1">
    <citation type="submission" date="2014-12" db="EMBL/GenBank/DDBJ databases">
        <title>Parallel Evolution in Life History Adaptation Evident in the Tissue-Specific Poeciliopsis prolifica transcriptome.</title>
        <authorList>
            <person name="Jue N.K."/>
            <person name="Foley R.J."/>
            <person name="Obergfell C."/>
            <person name="Reznick D.N."/>
            <person name="O'Neill R.J."/>
            <person name="O'Neill M.J."/>
        </authorList>
    </citation>
    <scope>NUCLEOTIDE SEQUENCE</scope>
</reference>
<accession>A0A0S7EQB9</accession>
<evidence type="ECO:0000313" key="1">
    <source>
        <dbReference type="EMBL" id="JAO05038.1"/>
    </source>
</evidence>
<dbReference type="AlphaFoldDB" id="A0A0S7EQB9"/>
<proteinExistence type="predicted"/>
<gene>
    <name evidence="1" type="primary">PPUP9556</name>
</gene>
<name>A0A0S7EQB9_9TELE</name>
<dbReference type="EMBL" id="GBYX01476639">
    <property type="protein sequence ID" value="JAO05038.1"/>
    <property type="molecule type" value="Transcribed_RNA"/>
</dbReference>
<protein>
    <submittedName>
        <fullName evidence="1">PPUP9556</fullName>
    </submittedName>
</protein>